<dbReference type="InterPro" id="IPR050126">
    <property type="entry name" value="Ap4A_hydrolase"/>
</dbReference>
<dbReference type="Gene3D" id="3.60.21.10">
    <property type="match status" value="1"/>
</dbReference>
<dbReference type="GO" id="GO:0005737">
    <property type="term" value="C:cytoplasm"/>
    <property type="evidence" value="ECO:0007669"/>
    <property type="project" value="TreeGrafter"/>
</dbReference>
<evidence type="ECO:0000313" key="2">
    <source>
        <dbReference type="EMBL" id="AUJ32664.1"/>
    </source>
</evidence>
<name>A0A3S6QX77_9LACO</name>
<dbReference type="EMBL" id="CP018180">
    <property type="protein sequence ID" value="AUJ32664.1"/>
    <property type="molecule type" value="Genomic_DNA"/>
</dbReference>
<proteinExistence type="predicted"/>
<dbReference type="Pfam" id="PF00149">
    <property type="entry name" value="Metallophos"/>
    <property type="match status" value="1"/>
</dbReference>
<dbReference type="GO" id="GO:0016791">
    <property type="term" value="F:phosphatase activity"/>
    <property type="evidence" value="ECO:0007669"/>
    <property type="project" value="TreeGrafter"/>
</dbReference>
<dbReference type="PANTHER" id="PTHR42850:SF4">
    <property type="entry name" value="ZINC-DEPENDENT ENDOPOLYPHOSPHATASE"/>
    <property type="match status" value="1"/>
</dbReference>
<dbReference type="InterPro" id="IPR006186">
    <property type="entry name" value="Ser/Thr-sp_prot-phosphatase"/>
</dbReference>
<sequence>MAKIYALSDIHGHYTELMQTLKRVDLKSKENKLVFLGDYVDNGRKSFQVLNEVMLLEKKYPTQIITLLGNHDEWFYNWLFNKEPQFNFNDFFETINSFIGTKSYSKLVATVMKESDAFELDNLIRQKILQSPTNRPLLNWFTQKYQVKRYYITANQIFVHAGIDENAGDYWESITASETFTNKYPPTTGKFLKTIISGHVYSDEVAQNANYLGKIFWDRESHFFIDGHTDQSHVIPLLKYDTQENIYSSYKLISDHTWQEYIIDPKS</sequence>
<dbReference type="KEGG" id="lng:BSQ50_09025"/>
<dbReference type="InterPro" id="IPR004843">
    <property type="entry name" value="Calcineurin-like_PHP"/>
</dbReference>
<feature type="domain" description="Calcineurin-like phosphoesterase" evidence="1">
    <location>
        <begin position="3"/>
        <end position="200"/>
    </location>
</feature>
<evidence type="ECO:0000313" key="3">
    <source>
        <dbReference type="Proteomes" id="UP000324497"/>
    </source>
</evidence>
<reference evidence="2 3" key="1">
    <citation type="submission" date="2016-11" db="EMBL/GenBank/DDBJ databases">
        <title>Interaction between Lactobacillus species and yeast in water kefir.</title>
        <authorList>
            <person name="Behr J."/>
            <person name="Xu D."/>
            <person name="Vogel R.F."/>
        </authorList>
    </citation>
    <scope>NUCLEOTIDE SEQUENCE [LARGE SCALE GENOMIC DNA]</scope>
    <source>
        <strain evidence="2 3">TMW 1.1827</strain>
    </source>
</reference>
<accession>A0A3S6QX77</accession>
<organism evidence="2 3">
    <name type="scientific">Liquorilactobacillus nagelii</name>
    <dbReference type="NCBI Taxonomy" id="82688"/>
    <lineage>
        <taxon>Bacteria</taxon>
        <taxon>Bacillati</taxon>
        <taxon>Bacillota</taxon>
        <taxon>Bacilli</taxon>
        <taxon>Lactobacillales</taxon>
        <taxon>Lactobacillaceae</taxon>
        <taxon>Liquorilactobacillus</taxon>
    </lineage>
</organism>
<evidence type="ECO:0000259" key="1">
    <source>
        <dbReference type="Pfam" id="PF00149"/>
    </source>
</evidence>
<dbReference type="PRINTS" id="PR00114">
    <property type="entry name" value="STPHPHTASE"/>
</dbReference>
<dbReference type="PANTHER" id="PTHR42850">
    <property type="entry name" value="METALLOPHOSPHOESTERASE"/>
    <property type="match status" value="1"/>
</dbReference>
<dbReference type="Proteomes" id="UP000324497">
    <property type="component" value="Chromosome"/>
</dbReference>
<dbReference type="AlphaFoldDB" id="A0A3S6QX77"/>
<dbReference type="SUPFAM" id="SSF56300">
    <property type="entry name" value="Metallo-dependent phosphatases"/>
    <property type="match status" value="1"/>
</dbReference>
<gene>
    <name evidence="2" type="ORF">BSQ50_09025</name>
</gene>
<keyword evidence="3" id="KW-1185">Reference proteome</keyword>
<dbReference type="InterPro" id="IPR029052">
    <property type="entry name" value="Metallo-depent_PP-like"/>
</dbReference>
<protein>
    <recommendedName>
        <fullName evidence="1">Calcineurin-like phosphoesterase domain-containing protein</fullName>
    </recommendedName>
</protein>